<organism evidence="1 2">
    <name type="scientific">Cognatilysobacter bugurensis</name>
    <dbReference type="NCBI Taxonomy" id="543356"/>
    <lineage>
        <taxon>Bacteria</taxon>
        <taxon>Pseudomonadati</taxon>
        <taxon>Pseudomonadota</taxon>
        <taxon>Gammaproteobacteria</taxon>
        <taxon>Lysobacterales</taxon>
        <taxon>Lysobacteraceae</taxon>
        <taxon>Cognatilysobacter</taxon>
    </lineage>
</organism>
<keyword evidence="2" id="KW-1185">Reference proteome</keyword>
<dbReference type="Proteomes" id="UP000646426">
    <property type="component" value="Unassembled WGS sequence"/>
</dbReference>
<dbReference type="EMBL" id="BMYD01000001">
    <property type="protein sequence ID" value="GHA76747.1"/>
    <property type="molecule type" value="Genomic_DNA"/>
</dbReference>
<reference evidence="1" key="1">
    <citation type="journal article" date="2014" name="Int. J. Syst. Evol. Microbiol.">
        <title>Complete genome sequence of Corynebacterium casei LMG S-19264T (=DSM 44701T), isolated from a smear-ripened cheese.</title>
        <authorList>
            <consortium name="US DOE Joint Genome Institute (JGI-PGF)"/>
            <person name="Walter F."/>
            <person name="Albersmeier A."/>
            <person name="Kalinowski J."/>
            <person name="Ruckert C."/>
        </authorList>
    </citation>
    <scope>NUCLEOTIDE SEQUENCE</scope>
    <source>
        <strain evidence="1">KCTC 23077</strain>
    </source>
</reference>
<dbReference type="PROSITE" id="PS51257">
    <property type="entry name" value="PROKAR_LIPOPROTEIN"/>
    <property type="match status" value="1"/>
</dbReference>
<dbReference type="AlphaFoldDB" id="A0A918SXI8"/>
<proteinExistence type="predicted"/>
<sequence>MRQVAWMLGVVVLASCAPVTEENVARAEVDLLSTVFNGCPKPEGRPLRVTVPELIARRVDLHGALVSLTGHYHSGFEHGAIYADPRPEPDEHTFNEGIWILRAPPELPGEEVEVTGYFTAKN</sequence>
<evidence type="ECO:0000313" key="2">
    <source>
        <dbReference type="Proteomes" id="UP000646426"/>
    </source>
</evidence>
<evidence type="ECO:0000313" key="1">
    <source>
        <dbReference type="EMBL" id="GHA76747.1"/>
    </source>
</evidence>
<comment type="caution">
    <text evidence="1">The sequence shown here is derived from an EMBL/GenBank/DDBJ whole genome shotgun (WGS) entry which is preliminary data.</text>
</comment>
<protein>
    <submittedName>
        <fullName evidence="1">Uncharacterized protein</fullName>
    </submittedName>
</protein>
<name>A0A918SXI8_9GAMM</name>
<accession>A0A918SXI8</accession>
<reference evidence="1" key="2">
    <citation type="submission" date="2020-09" db="EMBL/GenBank/DDBJ databases">
        <authorList>
            <person name="Sun Q."/>
            <person name="Kim S."/>
        </authorList>
    </citation>
    <scope>NUCLEOTIDE SEQUENCE</scope>
    <source>
        <strain evidence="1">KCTC 23077</strain>
    </source>
</reference>
<gene>
    <name evidence="1" type="ORF">GCM10007067_12520</name>
</gene>